<dbReference type="PANTHER" id="PTHR12854:SF12">
    <property type="entry name" value="POLYADENYLATE-BINDING PROTEIN INTERACTING PROTEIN"/>
    <property type="match status" value="1"/>
</dbReference>
<evidence type="ECO:0000313" key="3">
    <source>
        <dbReference type="EMBL" id="KAJ9672108.1"/>
    </source>
</evidence>
<dbReference type="EMBL" id="JARBHA010000019">
    <property type="protein sequence ID" value="KAJ9672108.1"/>
    <property type="molecule type" value="Genomic_DNA"/>
</dbReference>
<feature type="domain" description="Ataxin 2 SM" evidence="2">
    <location>
        <begin position="19"/>
        <end position="97"/>
    </location>
</feature>
<dbReference type="AlphaFoldDB" id="A0AA38YKH2"/>
<feature type="compositionally biased region" description="Basic and acidic residues" evidence="1">
    <location>
        <begin position="222"/>
        <end position="247"/>
    </location>
</feature>
<evidence type="ECO:0000259" key="2">
    <source>
        <dbReference type="Pfam" id="PF14438"/>
    </source>
</evidence>
<keyword evidence="4" id="KW-1185">Reference proteome</keyword>
<dbReference type="Proteomes" id="UP001168098">
    <property type="component" value="Unassembled WGS sequence"/>
</dbReference>
<dbReference type="InterPro" id="IPR025852">
    <property type="entry name" value="SM_dom_ATX"/>
</dbReference>
<feature type="region of interest" description="Disordered" evidence="1">
    <location>
        <begin position="209"/>
        <end position="253"/>
    </location>
</feature>
<sequence length="575" mass="61072">MGARAREFSDDGVSPSQSEALVFATMCIIGLPVEVHVKDGSVYSGILHTACLGKDYGIILKKARMIKKGKLEANVAHGGMVETLVILTGDLVQVVAKAFQLLDDDIVRNITGEDTEAVAGTIPSFECLGTEAKMLKPSNAVVHKKQINNTRNSVQNENGFAHGFTATPSEDNLMSKIEEHEVRRKEPSYLGSALEIENGKRDSKILAKSEEAPSFPDNGRQVGDDRIQGKQDHSKQKYEFHRKETAHEIQGSSSSLDACITHMKPVEEIDGKMASELLPNGVSHDGPAPSCVKPNKSCSERASAAVMDDIFSGVPTSSNSVVGVTSVSCPTSLATPTEMVLPRGSISNKSAKESKLNPGAKVFSPSFTHPRSVTPPAVPAVASVAYVPNNSPVVPVASSQPEIGISPFAPRSSLPVKFVPYSNLIAGNGGSGSQYSQPIIGHMASRPQPVRYAGQYQPVQAGPAYVHPNSQAVMVGRLGQLVYVHPVSYDVVPGAAAISQLSARPLLTPNQVQFPKHQGSVPSQALQLCVPPPLLANGQQPFAVPSHIPLVQPPFPANRPIPVPGSNALFNTKFP</sequence>
<proteinExistence type="predicted"/>
<dbReference type="InterPro" id="IPR045117">
    <property type="entry name" value="ATXN2-like"/>
</dbReference>
<name>A0AA38YKH2_VITRO</name>
<comment type="caution">
    <text evidence="3">The sequence shown here is derived from an EMBL/GenBank/DDBJ whole genome shotgun (WGS) entry which is preliminary data.</text>
</comment>
<dbReference type="GO" id="GO:0034063">
    <property type="term" value="P:stress granule assembly"/>
    <property type="evidence" value="ECO:0007669"/>
    <property type="project" value="TreeGrafter"/>
</dbReference>
<protein>
    <recommendedName>
        <fullName evidence="2">Ataxin 2 SM domain-containing protein</fullName>
    </recommendedName>
</protein>
<evidence type="ECO:0000256" key="1">
    <source>
        <dbReference type="SAM" id="MobiDB-lite"/>
    </source>
</evidence>
<dbReference type="Pfam" id="PF14438">
    <property type="entry name" value="SM-ATX"/>
    <property type="match status" value="1"/>
</dbReference>
<accession>A0AA38YKH2</accession>
<dbReference type="GO" id="GO:0010494">
    <property type="term" value="C:cytoplasmic stress granule"/>
    <property type="evidence" value="ECO:0007669"/>
    <property type="project" value="TreeGrafter"/>
</dbReference>
<evidence type="ECO:0000313" key="4">
    <source>
        <dbReference type="Proteomes" id="UP001168098"/>
    </source>
</evidence>
<reference evidence="3 4" key="1">
    <citation type="journal article" date="2023" name="BMC Biotechnol.">
        <title>Vitis rotundifolia cv Carlos genome sequencing.</title>
        <authorList>
            <person name="Huff M."/>
            <person name="Hulse-Kemp A."/>
            <person name="Scheffler B."/>
            <person name="Youngblood R."/>
            <person name="Simpson S."/>
            <person name="Babiker E."/>
            <person name="Staton M."/>
        </authorList>
    </citation>
    <scope>NUCLEOTIDE SEQUENCE [LARGE SCALE GENOMIC DNA]</scope>
    <source>
        <tissue evidence="3">Leaf</tissue>
    </source>
</reference>
<organism evidence="3 4">
    <name type="scientific">Vitis rotundifolia</name>
    <name type="common">Muscadine grape</name>
    <dbReference type="NCBI Taxonomy" id="103349"/>
    <lineage>
        <taxon>Eukaryota</taxon>
        <taxon>Viridiplantae</taxon>
        <taxon>Streptophyta</taxon>
        <taxon>Embryophyta</taxon>
        <taxon>Tracheophyta</taxon>
        <taxon>Spermatophyta</taxon>
        <taxon>Magnoliopsida</taxon>
        <taxon>eudicotyledons</taxon>
        <taxon>Gunneridae</taxon>
        <taxon>Pentapetalae</taxon>
        <taxon>rosids</taxon>
        <taxon>Vitales</taxon>
        <taxon>Vitaceae</taxon>
        <taxon>Viteae</taxon>
        <taxon>Vitis</taxon>
    </lineage>
</organism>
<gene>
    <name evidence="3" type="ORF">PVL29_025665</name>
</gene>
<dbReference type="PANTHER" id="PTHR12854">
    <property type="entry name" value="ATAXIN 2-RELATED"/>
    <property type="match status" value="1"/>
</dbReference>
<dbReference type="GO" id="GO:0003729">
    <property type="term" value="F:mRNA binding"/>
    <property type="evidence" value="ECO:0007669"/>
    <property type="project" value="TreeGrafter"/>
</dbReference>